<reference evidence="7 8" key="1">
    <citation type="submission" date="2019-04" db="EMBL/GenBank/DDBJ databases">
        <title>Genome sequencing of Clostridium botulinum Groups I-IV and Clostridium butyricum.</title>
        <authorList>
            <person name="Brunt J."/>
            <person name="Van Vliet A.H.M."/>
            <person name="Stringer S.C."/>
            <person name="Carter A.T."/>
            <person name="Peck M.W."/>
        </authorList>
    </citation>
    <scope>NUCLEOTIDE SEQUENCE [LARGE SCALE GENOMIC DNA]</scope>
    <source>
        <strain evidence="7 8">IFR 18/094</strain>
    </source>
</reference>
<feature type="transmembrane region" description="Helical" evidence="6">
    <location>
        <begin position="257"/>
        <end position="274"/>
    </location>
</feature>
<feature type="transmembrane region" description="Helical" evidence="6">
    <location>
        <begin position="286"/>
        <end position="305"/>
    </location>
</feature>
<feature type="transmembrane region" description="Helical" evidence="6">
    <location>
        <begin position="173"/>
        <end position="191"/>
    </location>
</feature>
<feature type="transmembrane region" description="Helical" evidence="6">
    <location>
        <begin position="113"/>
        <end position="133"/>
    </location>
</feature>
<dbReference type="EMBL" id="SXDP01000002">
    <property type="protein sequence ID" value="NEZ46247.1"/>
    <property type="molecule type" value="Genomic_DNA"/>
</dbReference>
<name>A0A6M0R8Z5_9CLOT</name>
<evidence type="ECO:0000256" key="4">
    <source>
        <dbReference type="ARBA" id="ARBA00022989"/>
    </source>
</evidence>
<organism evidence="7 8">
    <name type="scientific">Clostridium niameyense</name>
    <dbReference type="NCBI Taxonomy" id="1622073"/>
    <lineage>
        <taxon>Bacteria</taxon>
        <taxon>Bacillati</taxon>
        <taxon>Bacillota</taxon>
        <taxon>Clostridia</taxon>
        <taxon>Eubacteriales</taxon>
        <taxon>Clostridiaceae</taxon>
        <taxon>Clostridium</taxon>
    </lineage>
</organism>
<comment type="caution">
    <text evidence="7">The sequence shown here is derived from an EMBL/GenBank/DDBJ whole genome shotgun (WGS) entry which is preliminary data.</text>
</comment>
<evidence type="ECO:0000313" key="8">
    <source>
        <dbReference type="Proteomes" id="UP000473885"/>
    </source>
</evidence>
<dbReference type="CDD" id="cd06174">
    <property type="entry name" value="MFS"/>
    <property type="match status" value="1"/>
</dbReference>
<evidence type="ECO:0000313" key="7">
    <source>
        <dbReference type="EMBL" id="NEZ46247.1"/>
    </source>
</evidence>
<keyword evidence="2" id="KW-1003">Cell membrane</keyword>
<dbReference type="Proteomes" id="UP000473885">
    <property type="component" value="Unassembled WGS sequence"/>
</dbReference>
<evidence type="ECO:0000256" key="3">
    <source>
        <dbReference type="ARBA" id="ARBA00022692"/>
    </source>
</evidence>
<evidence type="ECO:0000256" key="5">
    <source>
        <dbReference type="ARBA" id="ARBA00023136"/>
    </source>
</evidence>
<accession>A0A6M0R8Z5</accession>
<dbReference type="SUPFAM" id="SSF103473">
    <property type="entry name" value="MFS general substrate transporter"/>
    <property type="match status" value="1"/>
</dbReference>
<feature type="transmembrane region" description="Helical" evidence="6">
    <location>
        <begin position="52"/>
        <end position="76"/>
    </location>
</feature>
<feature type="transmembrane region" description="Helical" evidence="6">
    <location>
        <begin position="345"/>
        <end position="370"/>
    </location>
</feature>
<dbReference type="AlphaFoldDB" id="A0A6M0R8Z5"/>
<sequence length="406" mass="45211">MEKLNKKNSSKGMLMLVVLWFAYVAFAINWVTGSTLGGEVVKTFFNGPVPPVILQVINYTITAARVFANFIAALILMKTGPKRAIRIALGLLMLSVVAVWMPNYWVYTVARMIMALGGSMIVVYMNPVVANYVSSEKKMIANALNTVSYNFGAFLTAILFLSMNKVMRADWRITMTAVSIITVVLFIIWIAGSEDFDTKTNVTGNSIVEYTYLDGLKDPFVWKYSLGFAGFVFLYILSITSFPAAFPQYAPKINGSMINLLVTGFAILGTVLGTKLGLTDISRKKTMFISGIIMIVSFAIVLYFSNISASIAYVFAAISGFFMFIQYPIYMNLAHEMKDMSPQKLTIIFGLLWAIAYSFYTVLTVIWSLILGKYGWNAASVFYIVSSCLYLVMVLTLPETSKKYNK</sequence>
<feature type="transmembrane region" description="Helical" evidence="6">
    <location>
        <begin position="311"/>
        <end position="333"/>
    </location>
</feature>
<dbReference type="InterPro" id="IPR011699">
    <property type="entry name" value="MFS_Mycoplasma"/>
</dbReference>
<keyword evidence="4 6" id="KW-1133">Transmembrane helix</keyword>
<feature type="transmembrane region" description="Helical" evidence="6">
    <location>
        <begin position="376"/>
        <end position="397"/>
    </location>
</feature>
<dbReference type="Pfam" id="PF07672">
    <property type="entry name" value="MFS_Mycoplasma"/>
    <property type="match status" value="1"/>
</dbReference>
<dbReference type="InterPro" id="IPR036259">
    <property type="entry name" value="MFS_trans_sf"/>
</dbReference>
<proteinExistence type="predicted"/>
<feature type="transmembrane region" description="Helical" evidence="6">
    <location>
        <begin position="140"/>
        <end position="161"/>
    </location>
</feature>
<evidence type="ECO:0000256" key="1">
    <source>
        <dbReference type="ARBA" id="ARBA00004308"/>
    </source>
</evidence>
<feature type="transmembrane region" description="Helical" evidence="6">
    <location>
        <begin position="226"/>
        <end position="245"/>
    </location>
</feature>
<evidence type="ECO:0000256" key="2">
    <source>
        <dbReference type="ARBA" id="ARBA00022475"/>
    </source>
</evidence>
<keyword evidence="3 6" id="KW-0812">Transmembrane</keyword>
<dbReference type="RefSeq" id="WP_163248541.1">
    <property type="nucleotide sequence ID" value="NZ_SXDP01000002.1"/>
</dbReference>
<dbReference type="GO" id="GO:0012505">
    <property type="term" value="C:endomembrane system"/>
    <property type="evidence" value="ECO:0007669"/>
    <property type="project" value="UniProtKB-SubCell"/>
</dbReference>
<feature type="transmembrane region" description="Helical" evidence="6">
    <location>
        <begin position="12"/>
        <end position="32"/>
    </location>
</feature>
<dbReference type="Gene3D" id="1.20.1250.20">
    <property type="entry name" value="MFS general substrate transporter like domains"/>
    <property type="match status" value="2"/>
</dbReference>
<keyword evidence="8" id="KW-1185">Reference proteome</keyword>
<keyword evidence="5 6" id="KW-0472">Membrane</keyword>
<feature type="transmembrane region" description="Helical" evidence="6">
    <location>
        <begin position="88"/>
        <end position="107"/>
    </location>
</feature>
<evidence type="ECO:0000256" key="6">
    <source>
        <dbReference type="SAM" id="Phobius"/>
    </source>
</evidence>
<protein>
    <submittedName>
        <fullName evidence="7">MFS transporter</fullName>
    </submittedName>
</protein>
<gene>
    <name evidence="7" type="ORF">FDF74_03350</name>
</gene>
<comment type="subcellular location">
    <subcellularLocation>
        <location evidence="1">Endomembrane system</location>
    </subcellularLocation>
</comment>